<dbReference type="Proteomes" id="UP001058533">
    <property type="component" value="Chromosome"/>
</dbReference>
<dbReference type="EMBL" id="CP101740">
    <property type="protein sequence ID" value="UUL84120.1"/>
    <property type="molecule type" value="Genomic_DNA"/>
</dbReference>
<reference evidence="1" key="1">
    <citation type="submission" date="2022-07" db="EMBL/GenBank/DDBJ databases">
        <title>Sphingomonas sp. nov., a novel bacterium isolated from the north slope of the Mount Everest.</title>
        <authorList>
            <person name="Cui X."/>
            <person name="Liu Y."/>
        </authorList>
    </citation>
    <scope>NUCLEOTIDE SEQUENCE</scope>
    <source>
        <strain evidence="1">S5-59</strain>
    </source>
</reference>
<accession>A0ABY5LE44</accession>
<evidence type="ECO:0000313" key="1">
    <source>
        <dbReference type="EMBL" id="UUL84120.1"/>
    </source>
</evidence>
<name>A0ABY5LE44_9SPHN</name>
<gene>
    <name evidence="1" type="ORF">NMP03_08045</name>
</gene>
<keyword evidence="2" id="KW-1185">Reference proteome</keyword>
<evidence type="ECO:0008006" key="3">
    <source>
        <dbReference type="Google" id="ProtNLM"/>
    </source>
</evidence>
<sequence length="114" mass="12114">MHRYFFSLRVAVLVVLAGIAVASVDLFVNGFVVVSDPDHVLASGALVSGAGERRPLREFASGYWATRPRQDAAVKLTCRTGREVAAGYATRGVRTSYTVRADDCAAVAGRAARA</sequence>
<organism evidence="1 2">
    <name type="scientific">Sphingomonas qomolangmaensis</name>
    <dbReference type="NCBI Taxonomy" id="2918765"/>
    <lineage>
        <taxon>Bacteria</taxon>
        <taxon>Pseudomonadati</taxon>
        <taxon>Pseudomonadota</taxon>
        <taxon>Alphaproteobacteria</taxon>
        <taxon>Sphingomonadales</taxon>
        <taxon>Sphingomonadaceae</taxon>
        <taxon>Sphingomonas</taxon>
    </lineage>
</organism>
<proteinExistence type="predicted"/>
<dbReference type="RefSeq" id="WP_256507954.1">
    <property type="nucleotide sequence ID" value="NZ_CP101740.1"/>
</dbReference>
<evidence type="ECO:0000313" key="2">
    <source>
        <dbReference type="Proteomes" id="UP001058533"/>
    </source>
</evidence>
<protein>
    <recommendedName>
        <fullName evidence="3">UrcA family protein</fullName>
    </recommendedName>
</protein>